<dbReference type="GO" id="GO:0015740">
    <property type="term" value="P:C4-dicarboxylate transport"/>
    <property type="evidence" value="ECO:0007669"/>
    <property type="project" value="TreeGrafter"/>
</dbReference>
<feature type="domain" description="Tripartite ATP-independent periplasmic transporters DctQ component" evidence="10">
    <location>
        <begin position="36"/>
        <end position="167"/>
    </location>
</feature>
<dbReference type="PANTHER" id="PTHR35011:SF2">
    <property type="entry name" value="2,3-DIKETO-L-GULONATE TRAP TRANSPORTER SMALL PERMEASE PROTEIN YIAM"/>
    <property type="match status" value="1"/>
</dbReference>
<comment type="subunit">
    <text evidence="9">The complex comprises the extracytoplasmic solute receptor protein and the two transmembrane proteins.</text>
</comment>
<organism evidence="11 12">
    <name type="scientific">Ferruginivarius sediminum</name>
    <dbReference type="NCBI Taxonomy" id="2661937"/>
    <lineage>
        <taxon>Bacteria</taxon>
        <taxon>Pseudomonadati</taxon>
        <taxon>Pseudomonadota</taxon>
        <taxon>Alphaproteobacteria</taxon>
        <taxon>Rhodospirillales</taxon>
        <taxon>Rhodospirillaceae</taxon>
        <taxon>Ferruginivarius</taxon>
    </lineage>
</organism>
<evidence type="ECO:0000313" key="12">
    <source>
        <dbReference type="Proteomes" id="UP000253941"/>
    </source>
</evidence>
<dbReference type="RefSeq" id="WP_114582872.1">
    <property type="nucleotide sequence ID" value="NZ_QPMH01000014.1"/>
</dbReference>
<keyword evidence="5 9" id="KW-0812">Transmembrane</keyword>
<comment type="function">
    <text evidence="9">Part of the tripartite ATP-independent periplasmic (TRAP) transport system.</text>
</comment>
<evidence type="ECO:0000256" key="3">
    <source>
        <dbReference type="ARBA" id="ARBA00022475"/>
    </source>
</evidence>
<keyword evidence="12" id="KW-1185">Reference proteome</keyword>
<evidence type="ECO:0000313" key="11">
    <source>
        <dbReference type="EMBL" id="RDD61228.1"/>
    </source>
</evidence>
<keyword evidence="2 9" id="KW-0813">Transport</keyword>
<keyword evidence="3" id="KW-1003">Cell membrane</keyword>
<keyword evidence="6 9" id="KW-1133">Transmembrane helix</keyword>
<proteinExistence type="inferred from homology"/>
<accession>A0A369T7H5</accession>
<reference evidence="11 12" key="1">
    <citation type="submission" date="2018-07" db="EMBL/GenBank/DDBJ databases">
        <title>Venubactetium sediminum gen. nov., sp. nov., isolated from a marine solar saltern.</title>
        <authorList>
            <person name="Wang S."/>
        </authorList>
    </citation>
    <scope>NUCLEOTIDE SEQUENCE [LARGE SCALE GENOMIC DNA]</scope>
    <source>
        <strain evidence="11 12">WD2A32</strain>
    </source>
</reference>
<dbReference type="Proteomes" id="UP000253941">
    <property type="component" value="Unassembled WGS sequence"/>
</dbReference>
<dbReference type="GO" id="GO:0005886">
    <property type="term" value="C:plasma membrane"/>
    <property type="evidence" value="ECO:0007669"/>
    <property type="project" value="UniProtKB-SubCell"/>
</dbReference>
<feature type="transmembrane region" description="Helical" evidence="9">
    <location>
        <begin position="60"/>
        <end position="78"/>
    </location>
</feature>
<comment type="subcellular location">
    <subcellularLocation>
        <location evidence="1 9">Cell inner membrane</location>
        <topology evidence="1 9">Multi-pass membrane protein</topology>
    </subcellularLocation>
</comment>
<evidence type="ECO:0000256" key="4">
    <source>
        <dbReference type="ARBA" id="ARBA00022519"/>
    </source>
</evidence>
<dbReference type="InterPro" id="IPR055348">
    <property type="entry name" value="DctQ"/>
</dbReference>
<dbReference type="PANTHER" id="PTHR35011">
    <property type="entry name" value="2,3-DIKETO-L-GULONATE TRAP TRANSPORTER SMALL PERMEASE PROTEIN YIAM"/>
    <property type="match status" value="1"/>
</dbReference>
<feature type="transmembrane region" description="Helical" evidence="9">
    <location>
        <begin position="20"/>
        <end position="48"/>
    </location>
</feature>
<evidence type="ECO:0000259" key="10">
    <source>
        <dbReference type="Pfam" id="PF04290"/>
    </source>
</evidence>
<evidence type="ECO:0000256" key="6">
    <source>
        <dbReference type="ARBA" id="ARBA00022989"/>
    </source>
</evidence>
<dbReference type="GO" id="GO:0022857">
    <property type="term" value="F:transmembrane transporter activity"/>
    <property type="evidence" value="ECO:0007669"/>
    <property type="project" value="UniProtKB-UniRule"/>
</dbReference>
<sequence length="185" mass="20421">MGDVAADKARMPLPVRLLALLVRAMNALAAIAGIVMTVLVFSGAVMRYFLGSPLKFSDELVGLLFLSLSFLAIPLGLLQRSHISVDLVSRKLRGVWARVAEISASLIFIAFATVFVSQAYEFASFSRMIDSRSELGSLVLWPWMGLMAAAFFIALLVALIQLWDCLRRMAGRTSWLEPEEREISP</sequence>
<feature type="transmembrane region" description="Helical" evidence="9">
    <location>
        <begin position="140"/>
        <end position="163"/>
    </location>
</feature>
<dbReference type="AlphaFoldDB" id="A0A369T7H5"/>
<evidence type="ECO:0000256" key="5">
    <source>
        <dbReference type="ARBA" id="ARBA00022692"/>
    </source>
</evidence>
<keyword evidence="4 9" id="KW-0997">Cell inner membrane</keyword>
<evidence type="ECO:0000256" key="7">
    <source>
        <dbReference type="ARBA" id="ARBA00023136"/>
    </source>
</evidence>
<name>A0A369T7H5_9PROT</name>
<evidence type="ECO:0000256" key="8">
    <source>
        <dbReference type="ARBA" id="ARBA00038436"/>
    </source>
</evidence>
<dbReference type="Pfam" id="PF04290">
    <property type="entry name" value="DctQ"/>
    <property type="match status" value="1"/>
</dbReference>
<evidence type="ECO:0000256" key="2">
    <source>
        <dbReference type="ARBA" id="ARBA00022448"/>
    </source>
</evidence>
<comment type="caution">
    <text evidence="11">The sequence shown here is derived from an EMBL/GenBank/DDBJ whole genome shotgun (WGS) entry which is preliminary data.</text>
</comment>
<gene>
    <name evidence="11" type="ORF">DRB17_14170</name>
</gene>
<keyword evidence="7 9" id="KW-0472">Membrane</keyword>
<dbReference type="EMBL" id="QPMH01000014">
    <property type="protein sequence ID" value="RDD61228.1"/>
    <property type="molecule type" value="Genomic_DNA"/>
</dbReference>
<evidence type="ECO:0000256" key="9">
    <source>
        <dbReference type="RuleBase" id="RU369079"/>
    </source>
</evidence>
<comment type="similarity">
    <text evidence="8 9">Belongs to the TRAP transporter small permease family.</text>
</comment>
<feature type="transmembrane region" description="Helical" evidence="9">
    <location>
        <begin position="99"/>
        <end position="120"/>
    </location>
</feature>
<evidence type="ECO:0000256" key="1">
    <source>
        <dbReference type="ARBA" id="ARBA00004429"/>
    </source>
</evidence>
<protein>
    <recommendedName>
        <fullName evidence="9">TRAP transporter small permease protein</fullName>
    </recommendedName>
</protein>
<dbReference type="InterPro" id="IPR007387">
    <property type="entry name" value="TRAP_DctQ"/>
</dbReference>